<sequence length="64" mass="7524">VFSSVESNMATDKVHIRYYICTNSNKKNAIRPYESIYPFPSEDVLSCDMYAFWPKQFKSNDFSL</sequence>
<dbReference type="InParanoid" id="E2C8R2"/>
<dbReference type="EMBL" id="GL453689">
    <property type="protein sequence ID" value="EFN75666.1"/>
    <property type="molecule type" value="Genomic_DNA"/>
</dbReference>
<evidence type="ECO:0000313" key="1">
    <source>
        <dbReference type="EMBL" id="EFN75666.1"/>
    </source>
</evidence>
<keyword evidence="2" id="KW-1185">Reference proteome</keyword>
<reference evidence="1 2" key="1">
    <citation type="journal article" date="2010" name="Science">
        <title>Genomic comparison of the ants Camponotus floridanus and Harpegnathos saltator.</title>
        <authorList>
            <person name="Bonasio R."/>
            <person name="Zhang G."/>
            <person name="Ye C."/>
            <person name="Mutti N.S."/>
            <person name="Fang X."/>
            <person name="Qin N."/>
            <person name="Donahue G."/>
            <person name="Yang P."/>
            <person name="Li Q."/>
            <person name="Li C."/>
            <person name="Zhang P."/>
            <person name="Huang Z."/>
            <person name="Berger S.L."/>
            <person name="Reinberg D."/>
            <person name="Wang J."/>
            <person name="Liebig J."/>
        </authorList>
    </citation>
    <scope>NUCLEOTIDE SEQUENCE [LARGE SCALE GENOMIC DNA]</scope>
    <source>
        <strain evidence="1 2">R22 G/1</strain>
    </source>
</reference>
<organism evidence="2">
    <name type="scientific">Harpegnathos saltator</name>
    <name type="common">Jerdon's jumping ant</name>
    <dbReference type="NCBI Taxonomy" id="610380"/>
    <lineage>
        <taxon>Eukaryota</taxon>
        <taxon>Metazoa</taxon>
        <taxon>Ecdysozoa</taxon>
        <taxon>Arthropoda</taxon>
        <taxon>Hexapoda</taxon>
        <taxon>Insecta</taxon>
        <taxon>Pterygota</taxon>
        <taxon>Neoptera</taxon>
        <taxon>Endopterygota</taxon>
        <taxon>Hymenoptera</taxon>
        <taxon>Apocrita</taxon>
        <taxon>Aculeata</taxon>
        <taxon>Formicoidea</taxon>
        <taxon>Formicidae</taxon>
        <taxon>Ponerinae</taxon>
        <taxon>Ponerini</taxon>
        <taxon>Harpegnathos</taxon>
    </lineage>
</organism>
<feature type="non-terminal residue" evidence="1">
    <location>
        <position position="1"/>
    </location>
</feature>
<dbReference type="AlphaFoldDB" id="E2C8R2"/>
<accession>E2C8R2</accession>
<evidence type="ECO:0000313" key="2">
    <source>
        <dbReference type="Proteomes" id="UP000008237"/>
    </source>
</evidence>
<gene>
    <name evidence="1" type="ORF">EAI_05443</name>
</gene>
<name>E2C8R2_HARSA</name>
<protein>
    <submittedName>
        <fullName evidence="1">Uncharacterized protein</fullName>
    </submittedName>
</protein>
<feature type="non-terminal residue" evidence="1">
    <location>
        <position position="64"/>
    </location>
</feature>
<dbReference type="Proteomes" id="UP000008237">
    <property type="component" value="Unassembled WGS sequence"/>
</dbReference>
<proteinExistence type="predicted"/>